<sequence length="287" mass="29661">MALFSGRSDPDDGDDDATSPSAPWENRGFIASAIVIGAVVVCVIVFLVVGGAGDNGQPGAGSTPTLTEPTDLPSDQPSDEPSEPAATPGDPTSGPVTPPPVNNAAGGCKAKNPDQRIPRVPPPAVSWQFDTDMLIPLQAQGGPASTDANGLRYCFAHSPTGAVLAAMVTLGQIRNPELTRTVLERRIAPGAGRTKALSENRTSPTLQKDVGAAPQFTGFKVIDYLPGRAIVALAVQVDFRSVASLPVTLLWQDGDWKVILQPDGSFNGAVAPDVLSSLDGYVRFGGA</sequence>
<organism evidence="4 5">
    <name type="scientific">Kribbella qitaiheensis</name>
    <dbReference type="NCBI Taxonomy" id="1544730"/>
    <lineage>
        <taxon>Bacteria</taxon>
        <taxon>Bacillati</taxon>
        <taxon>Actinomycetota</taxon>
        <taxon>Actinomycetes</taxon>
        <taxon>Propionibacteriales</taxon>
        <taxon>Kribbellaceae</taxon>
        <taxon>Kribbella</taxon>
    </lineage>
</organism>
<reference evidence="4 5" key="2">
    <citation type="journal article" date="2020" name="Microbiol. Resour. Announc.">
        <title>Antarctic desert soil bacteria exhibit high novel natural product potential, evaluated through long-read genome sequencing and comparative genomics.</title>
        <authorList>
            <person name="Benaud N."/>
            <person name="Edwards R.J."/>
            <person name="Amos T.G."/>
            <person name="D'Agostino P.M."/>
            <person name="Gutierrez-Chavez C."/>
            <person name="Montgomery K."/>
            <person name="Nicetic I."/>
            <person name="Ferrari B.C."/>
        </authorList>
    </citation>
    <scope>NUCLEOTIDE SEQUENCE [LARGE SCALE GENOMIC DNA]</scope>
    <source>
        <strain evidence="4 5">SPB151</strain>
    </source>
</reference>
<evidence type="ECO:0000256" key="2">
    <source>
        <dbReference type="SAM" id="Phobius"/>
    </source>
</evidence>
<feature type="transmembrane region" description="Helical" evidence="2">
    <location>
        <begin position="29"/>
        <end position="49"/>
    </location>
</feature>
<protein>
    <recommendedName>
        <fullName evidence="3">DUF8175 domain-containing protein</fullName>
    </recommendedName>
</protein>
<dbReference type="RefSeq" id="WP_185441737.1">
    <property type="nucleotide sequence ID" value="NZ_CP043661.1"/>
</dbReference>
<evidence type="ECO:0000313" key="4">
    <source>
        <dbReference type="EMBL" id="QNE19798.1"/>
    </source>
</evidence>
<gene>
    <name evidence="4" type="ORF">F1D05_20120</name>
</gene>
<evidence type="ECO:0000256" key="1">
    <source>
        <dbReference type="SAM" id="MobiDB-lite"/>
    </source>
</evidence>
<proteinExistence type="predicted"/>
<keyword evidence="2" id="KW-0812">Transmembrane</keyword>
<dbReference type="KEGG" id="kqi:F1D05_20120"/>
<reference evidence="5" key="1">
    <citation type="submission" date="2019-09" db="EMBL/GenBank/DDBJ databases">
        <title>Antimicrobial potential of Antarctic Bacteria.</title>
        <authorList>
            <person name="Benaud N."/>
            <person name="Edwards R.J."/>
            <person name="Ferrari B.C."/>
        </authorList>
    </citation>
    <scope>NUCLEOTIDE SEQUENCE [LARGE SCALE GENOMIC DNA]</scope>
    <source>
        <strain evidence="5">SPB151</strain>
    </source>
</reference>
<dbReference type="Pfam" id="PF26526">
    <property type="entry name" value="DUF8175"/>
    <property type="match status" value="1"/>
</dbReference>
<dbReference type="InterPro" id="IPR058488">
    <property type="entry name" value="DUF8175"/>
</dbReference>
<evidence type="ECO:0000259" key="3">
    <source>
        <dbReference type="Pfam" id="PF26526"/>
    </source>
</evidence>
<feature type="domain" description="DUF8175" evidence="3">
    <location>
        <begin position="95"/>
        <end position="283"/>
    </location>
</feature>
<dbReference type="EMBL" id="CP043661">
    <property type="protein sequence ID" value="QNE19798.1"/>
    <property type="molecule type" value="Genomic_DNA"/>
</dbReference>
<keyword evidence="2" id="KW-0472">Membrane</keyword>
<accession>A0A7G6X0N3</accession>
<evidence type="ECO:0000313" key="5">
    <source>
        <dbReference type="Proteomes" id="UP000515563"/>
    </source>
</evidence>
<feature type="region of interest" description="Disordered" evidence="1">
    <location>
        <begin position="53"/>
        <end position="123"/>
    </location>
</feature>
<keyword evidence="5" id="KW-1185">Reference proteome</keyword>
<dbReference type="AlphaFoldDB" id="A0A7G6X0N3"/>
<feature type="region of interest" description="Disordered" evidence="1">
    <location>
        <begin position="1"/>
        <end position="21"/>
    </location>
</feature>
<keyword evidence="2" id="KW-1133">Transmembrane helix</keyword>
<dbReference type="Proteomes" id="UP000515563">
    <property type="component" value="Chromosome"/>
</dbReference>
<name>A0A7G6X0N3_9ACTN</name>